<proteinExistence type="predicted"/>
<gene>
    <name evidence="2" type="ORF">GHN41_05640</name>
</gene>
<comment type="caution">
    <text evidence="2">The sequence shown here is derived from an EMBL/GenBank/DDBJ whole genome shotgun (WGS) entry which is preliminary data.</text>
</comment>
<keyword evidence="2" id="KW-0378">Hydrolase</keyword>
<name>A0A7X1XPT3_9PSED</name>
<dbReference type="GO" id="GO:0004386">
    <property type="term" value="F:helicase activity"/>
    <property type="evidence" value="ECO:0007669"/>
    <property type="project" value="UniProtKB-KW"/>
</dbReference>
<organism evidence="2 3">
    <name type="scientific">Pseudomonas helleri</name>
    <dbReference type="NCBI Taxonomy" id="1608996"/>
    <lineage>
        <taxon>Bacteria</taxon>
        <taxon>Pseudomonadati</taxon>
        <taxon>Pseudomonadota</taxon>
        <taxon>Gammaproteobacteria</taxon>
        <taxon>Pseudomonadales</taxon>
        <taxon>Pseudomonadaceae</taxon>
        <taxon>Pseudomonas</taxon>
    </lineage>
</organism>
<protein>
    <submittedName>
        <fullName evidence="2">DEAD/DEAH box helicase</fullName>
    </submittedName>
</protein>
<feature type="non-terminal residue" evidence="2">
    <location>
        <position position="1"/>
    </location>
</feature>
<evidence type="ECO:0000256" key="1">
    <source>
        <dbReference type="SAM" id="MobiDB-lite"/>
    </source>
</evidence>
<reference evidence="2 3" key="1">
    <citation type="submission" date="2019-10" db="EMBL/GenBank/DDBJ databases">
        <title>Evaluation of single-gene subtyping targets for Pseudomonas.</title>
        <authorList>
            <person name="Reichler S.J."/>
            <person name="Orsi R.H."/>
            <person name="Wiedmann M."/>
            <person name="Martin N.H."/>
            <person name="Murphy S.I."/>
        </authorList>
    </citation>
    <scope>NUCLEOTIDE SEQUENCE [LARGE SCALE GENOMIC DNA]</scope>
    <source>
        <strain evidence="2 3">FSL R10-1594</strain>
    </source>
</reference>
<feature type="compositionally biased region" description="Basic and acidic residues" evidence="1">
    <location>
        <begin position="25"/>
        <end position="65"/>
    </location>
</feature>
<accession>A0A7X1XPT3</accession>
<evidence type="ECO:0000313" key="3">
    <source>
        <dbReference type="Proteomes" id="UP000443000"/>
    </source>
</evidence>
<evidence type="ECO:0000313" key="2">
    <source>
        <dbReference type="EMBL" id="MQU15935.1"/>
    </source>
</evidence>
<feature type="compositionally biased region" description="Low complexity" evidence="1">
    <location>
        <begin position="1"/>
        <end position="12"/>
    </location>
</feature>
<keyword evidence="2" id="KW-0067">ATP-binding</keyword>
<keyword evidence="2" id="KW-0347">Helicase</keyword>
<dbReference type="EMBL" id="WIVT01000005">
    <property type="protein sequence ID" value="MQU15935.1"/>
    <property type="molecule type" value="Genomic_DNA"/>
</dbReference>
<keyword evidence="2" id="KW-0547">Nucleotide-binding</keyword>
<dbReference type="Proteomes" id="UP000443000">
    <property type="component" value="Unassembled WGS sequence"/>
</dbReference>
<sequence>TGTGASTGTPPAKRSGPRSGAPRDGQARRDNRPARDDSRQEPAVKGPRENQPKIMHKESKTERFLTPEQLDQLPNRPRGEKPALLTRNR</sequence>
<dbReference type="AlphaFoldDB" id="A0A7X1XPT3"/>
<feature type="region of interest" description="Disordered" evidence="1">
    <location>
        <begin position="1"/>
        <end position="89"/>
    </location>
</feature>